<gene>
    <name evidence="4" type="ORF">DN92_02965</name>
</gene>
<keyword evidence="1" id="KW-1133">Transmembrane helix</keyword>
<feature type="transmembrane region" description="Helical" evidence="1">
    <location>
        <begin position="129"/>
        <end position="147"/>
    </location>
</feature>
<dbReference type="Proteomes" id="UP000501090">
    <property type="component" value="Chromosome"/>
</dbReference>
<evidence type="ECO:0000259" key="2">
    <source>
        <dbReference type="Pfam" id="PF19830"/>
    </source>
</evidence>
<organism evidence="4 5">
    <name type="scientific">Polynucleobacter arcticus</name>
    <dbReference type="NCBI Taxonomy" id="1743165"/>
    <lineage>
        <taxon>Bacteria</taxon>
        <taxon>Pseudomonadati</taxon>
        <taxon>Pseudomonadota</taxon>
        <taxon>Betaproteobacteria</taxon>
        <taxon>Burkholderiales</taxon>
        <taxon>Burkholderiaceae</taxon>
        <taxon>Polynucleobacter</taxon>
    </lineage>
</organism>
<evidence type="ECO:0000313" key="5">
    <source>
        <dbReference type="Proteomes" id="UP000501090"/>
    </source>
</evidence>
<feature type="domain" description="DUF6311" evidence="2">
    <location>
        <begin position="15"/>
        <end position="415"/>
    </location>
</feature>
<sequence length="561" mass="63886">MVYFKKQFLFLIPLVIGLAQFLLVVGPRVLDPSNIGWLEMVDTSTYYLGWEFFRNSPWTFPIGLSPSYGLEISNSIVYSDSNPLLAIIFKSVRDILPHPFQYFGIWLLACFVLQAWFGWRLMKLLSNNLWICAFGTGLLSFSLPMLWRLHQNIQHLNLVAHFLILAALYLTLNKNQNHRRILHWAFLIGFSALIHSYIAAMVMLLWLVNLLQSRSAEQITSKQFIVEYFSVIGTLIFLFWQAGYFSIATGHGAGGFGNDGFNLVSLIDSGKSDYGLWSHLLGDLPGDELGHERFNFLGLGIILLIPLSLYSLIKNYPYLMEKIKKNIFLVIMLVLLTLFSISHQVGIGSIQFKLDLLEPILRGVGGLFRASARMFWPVFYVIVFVLIALIVKQFKPRYAALILGLALAIQIIDTSSGWMAIRSRLMAEPQSTWNTPMVDPFWQIAGKHYQKLRVSPSLLATEPDWNYLGYFAATYGLQTNAAYLARIDVSAQEMIFLKHAEVMRTGNYDKDTLYIIDDVVLTEVRKNINVNEDLLIQVNGFNVLAPAWKKCAECLDFSNKK</sequence>
<dbReference type="RefSeq" id="WP_254598327.1">
    <property type="nucleotide sequence ID" value="NZ_CBCSCC010000012.1"/>
</dbReference>
<accession>A0A6M9PBK0</accession>
<dbReference type="Pfam" id="PF19830">
    <property type="entry name" value="DUF6311"/>
    <property type="match status" value="1"/>
</dbReference>
<evidence type="ECO:0008006" key="6">
    <source>
        <dbReference type="Google" id="ProtNLM"/>
    </source>
</evidence>
<feature type="transmembrane region" description="Helical" evidence="1">
    <location>
        <begin position="100"/>
        <end position="117"/>
    </location>
</feature>
<evidence type="ECO:0000259" key="3">
    <source>
        <dbReference type="Pfam" id="PF25853"/>
    </source>
</evidence>
<dbReference type="InterPro" id="IPR046278">
    <property type="entry name" value="DUF6311"/>
</dbReference>
<feature type="transmembrane region" description="Helical" evidence="1">
    <location>
        <begin position="294"/>
        <end position="313"/>
    </location>
</feature>
<feature type="transmembrane region" description="Helical" evidence="1">
    <location>
        <begin position="7"/>
        <end position="30"/>
    </location>
</feature>
<proteinExistence type="predicted"/>
<dbReference type="Pfam" id="PF25853">
    <property type="entry name" value="DUF6311_C"/>
    <property type="match status" value="1"/>
</dbReference>
<evidence type="ECO:0000256" key="1">
    <source>
        <dbReference type="SAM" id="Phobius"/>
    </source>
</evidence>
<reference evidence="4 5" key="1">
    <citation type="submission" date="2018-04" db="EMBL/GenBank/DDBJ databases">
        <title>Polynucleobacter sp. UK-Long2-W17 genome.</title>
        <authorList>
            <person name="Hahn M.W."/>
        </authorList>
    </citation>
    <scope>NUCLEOTIDE SEQUENCE [LARGE SCALE GENOMIC DNA]</scope>
    <source>
        <strain evidence="4 5">UK-Long2-W17</strain>
    </source>
</reference>
<keyword evidence="1" id="KW-0472">Membrane</keyword>
<keyword evidence="1" id="KW-0812">Transmembrane</keyword>
<feature type="transmembrane region" description="Helical" evidence="1">
    <location>
        <begin position="370"/>
        <end position="391"/>
    </location>
</feature>
<dbReference type="KEGG" id="pard:DN92_02965"/>
<dbReference type="InterPro" id="IPR058671">
    <property type="entry name" value="DUF6311_C"/>
</dbReference>
<evidence type="ECO:0000313" key="4">
    <source>
        <dbReference type="EMBL" id="QKM60080.1"/>
    </source>
</evidence>
<feature type="transmembrane region" description="Helical" evidence="1">
    <location>
        <begin position="153"/>
        <end position="172"/>
    </location>
</feature>
<feature type="transmembrane region" description="Helical" evidence="1">
    <location>
        <begin position="325"/>
        <end position="350"/>
    </location>
</feature>
<dbReference type="AlphaFoldDB" id="A0A6M9PBK0"/>
<name>A0A6M9PBK0_9BURK</name>
<feature type="transmembrane region" description="Helical" evidence="1">
    <location>
        <begin position="184"/>
        <end position="208"/>
    </location>
</feature>
<dbReference type="EMBL" id="CP028940">
    <property type="protein sequence ID" value="QKM60080.1"/>
    <property type="molecule type" value="Genomic_DNA"/>
</dbReference>
<keyword evidence="5" id="KW-1185">Reference proteome</keyword>
<feature type="domain" description="DUF6311" evidence="3">
    <location>
        <begin position="441"/>
        <end position="546"/>
    </location>
</feature>
<feature type="transmembrane region" description="Helical" evidence="1">
    <location>
        <begin position="398"/>
        <end position="421"/>
    </location>
</feature>
<protein>
    <recommendedName>
        <fullName evidence="6">DUF2723 domain-containing protein</fullName>
    </recommendedName>
</protein>